<accession>A0A5R9QEB5</accession>
<feature type="domain" description="Histidine kinase" evidence="8">
    <location>
        <begin position="176"/>
        <end position="396"/>
    </location>
</feature>
<dbReference type="Gene3D" id="1.10.287.130">
    <property type="match status" value="1"/>
</dbReference>
<keyword evidence="3 6" id="KW-0597">Phosphoprotein</keyword>
<organism evidence="10 11">
    <name type="scientific">Stutzerimonas nosocomialis</name>
    <dbReference type="NCBI Taxonomy" id="1056496"/>
    <lineage>
        <taxon>Bacteria</taxon>
        <taxon>Pseudomonadati</taxon>
        <taxon>Pseudomonadota</taxon>
        <taxon>Gammaproteobacteria</taxon>
        <taxon>Pseudomonadales</taxon>
        <taxon>Pseudomonadaceae</taxon>
        <taxon>Stutzerimonas</taxon>
    </lineage>
</organism>
<keyword evidence="4" id="KW-0808">Transferase</keyword>
<sequence>MQDHTDEAKLLIVDDLPENLLALDALLRAPGLAVHQALSGEEALEQLLQHEFALTILDVQMPGMDGFQLAELMRSTERTKHIPIVFVSAAGRELNYAFKGYETGAVDFMHKPLDPHAVRSKVSVFVDLYRNRKHMRRQLDELERSRREQELLLDELRSTQVELENAIRMRDDFMSIVSHELKTPLNTLILEVQLRKLQLGRSNFAAFSEDRLRQMVEKDERQVQSLIRLIDDMLDVSRIRTGKLSIRPSRFDLGRMVENVAQSFAPQMAAQGCELRIERCEPVVGVWDEFRIEQVLANLLTNAMRYGAGKPVTVRACATEEGARIEVQDQGIGISPRSLERIFCQFERAEGSESSAGLGLGLFIAEQIVKAHNGRIHVWSREGEGALFSVVLPLDAVAENNNLNAPLLRTSSARG</sequence>
<dbReference type="CDD" id="cd00082">
    <property type="entry name" value="HisKA"/>
    <property type="match status" value="1"/>
</dbReference>
<dbReference type="Pfam" id="PF02518">
    <property type="entry name" value="HATPase_c"/>
    <property type="match status" value="1"/>
</dbReference>
<dbReference type="InterPro" id="IPR036890">
    <property type="entry name" value="HATPase_C_sf"/>
</dbReference>
<evidence type="ECO:0000259" key="8">
    <source>
        <dbReference type="PROSITE" id="PS50109"/>
    </source>
</evidence>
<evidence type="ECO:0000256" key="1">
    <source>
        <dbReference type="ARBA" id="ARBA00000085"/>
    </source>
</evidence>
<evidence type="ECO:0000256" key="5">
    <source>
        <dbReference type="ARBA" id="ARBA00022777"/>
    </source>
</evidence>
<dbReference type="SMART" id="SM00388">
    <property type="entry name" value="HisKA"/>
    <property type="match status" value="1"/>
</dbReference>
<evidence type="ECO:0000256" key="3">
    <source>
        <dbReference type="ARBA" id="ARBA00022553"/>
    </source>
</evidence>
<dbReference type="RefSeq" id="WP_138411925.1">
    <property type="nucleotide sequence ID" value="NZ_QLAG01000014.1"/>
</dbReference>
<comment type="catalytic activity">
    <reaction evidence="1">
        <text>ATP + protein L-histidine = ADP + protein N-phospho-L-histidine.</text>
        <dbReference type="EC" id="2.7.13.3"/>
    </reaction>
</comment>
<dbReference type="InterPro" id="IPR001789">
    <property type="entry name" value="Sig_transdc_resp-reg_receiver"/>
</dbReference>
<dbReference type="SMART" id="SM00448">
    <property type="entry name" value="REC"/>
    <property type="match status" value="1"/>
</dbReference>
<reference evidence="10 11" key="1">
    <citation type="journal article" date="2017" name="Eur. J. Clin. Microbiol. Infect. Dis.">
        <title>Uncommonly isolated clinical Pseudomonas: identification and phylogenetic assignation.</title>
        <authorList>
            <person name="Mulet M."/>
            <person name="Gomila M."/>
            <person name="Ramirez A."/>
            <person name="Cardew S."/>
            <person name="Moore E.R."/>
            <person name="Lalucat J."/>
            <person name="Garcia-Valdes E."/>
        </authorList>
    </citation>
    <scope>NUCLEOTIDE SEQUENCE [LARGE SCALE GENOMIC DNA]</scope>
    <source>
        <strain evidence="10 11">SD129</strain>
    </source>
</reference>
<dbReference type="InterPro" id="IPR004358">
    <property type="entry name" value="Sig_transdc_His_kin-like_C"/>
</dbReference>
<dbReference type="Pfam" id="PF00072">
    <property type="entry name" value="Response_reg"/>
    <property type="match status" value="1"/>
</dbReference>
<feature type="modified residue" description="4-aspartylphosphate" evidence="6">
    <location>
        <position position="58"/>
    </location>
</feature>
<dbReference type="Pfam" id="PF00512">
    <property type="entry name" value="HisKA"/>
    <property type="match status" value="1"/>
</dbReference>
<dbReference type="GO" id="GO:0005886">
    <property type="term" value="C:plasma membrane"/>
    <property type="evidence" value="ECO:0007669"/>
    <property type="project" value="UniProtKB-ARBA"/>
</dbReference>
<dbReference type="AlphaFoldDB" id="A0A5R9QEB5"/>
<dbReference type="InterPro" id="IPR005467">
    <property type="entry name" value="His_kinase_dom"/>
</dbReference>
<evidence type="ECO:0000256" key="7">
    <source>
        <dbReference type="SAM" id="Coils"/>
    </source>
</evidence>
<dbReference type="InterPro" id="IPR036097">
    <property type="entry name" value="HisK_dim/P_sf"/>
</dbReference>
<dbReference type="PROSITE" id="PS50110">
    <property type="entry name" value="RESPONSE_REGULATORY"/>
    <property type="match status" value="1"/>
</dbReference>
<dbReference type="PANTHER" id="PTHR43547:SF2">
    <property type="entry name" value="HYBRID SIGNAL TRANSDUCTION HISTIDINE KINASE C"/>
    <property type="match status" value="1"/>
</dbReference>
<evidence type="ECO:0000313" key="10">
    <source>
        <dbReference type="EMBL" id="TLX63132.1"/>
    </source>
</evidence>
<dbReference type="SMART" id="SM00387">
    <property type="entry name" value="HATPase_c"/>
    <property type="match status" value="1"/>
</dbReference>
<dbReference type="FunFam" id="3.30.565.10:FF:000006">
    <property type="entry name" value="Sensor histidine kinase WalK"/>
    <property type="match status" value="1"/>
</dbReference>
<dbReference type="EC" id="2.7.13.3" evidence="2"/>
<protein>
    <recommendedName>
        <fullName evidence="2">histidine kinase</fullName>
        <ecNumber evidence="2">2.7.13.3</ecNumber>
    </recommendedName>
</protein>
<dbReference type="PANTHER" id="PTHR43547">
    <property type="entry name" value="TWO-COMPONENT HISTIDINE KINASE"/>
    <property type="match status" value="1"/>
</dbReference>
<evidence type="ECO:0000256" key="4">
    <source>
        <dbReference type="ARBA" id="ARBA00022679"/>
    </source>
</evidence>
<dbReference type="SUPFAM" id="SSF52172">
    <property type="entry name" value="CheY-like"/>
    <property type="match status" value="1"/>
</dbReference>
<feature type="coiled-coil region" evidence="7">
    <location>
        <begin position="125"/>
        <end position="166"/>
    </location>
</feature>
<dbReference type="EMBL" id="QLAG01000014">
    <property type="protein sequence ID" value="TLX63132.1"/>
    <property type="molecule type" value="Genomic_DNA"/>
</dbReference>
<dbReference type="Proteomes" id="UP000306753">
    <property type="component" value="Unassembled WGS sequence"/>
</dbReference>
<dbReference type="Gene3D" id="3.40.50.2300">
    <property type="match status" value="1"/>
</dbReference>
<gene>
    <name evidence="10" type="ORF">DN820_12720</name>
</gene>
<proteinExistence type="predicted"/>
<dbReference type="InterPro" id="IPR011006">
    <property type="entry name" value="CheY-like_superfamily"/>
</dbReference>
<keyword evidence="11" id="KW-1185">Reference proteome</keyword>
<name>A0A5R9QEB5_9GAMM</name>
<dbReference type="Gene3D" id="3.30.565.10">
    <property type="entry name" value="Histidine kinase-like ATPase, C-terminal domain"/>
    <property type="match status" value="1"/>
</dbReference>
<feature type="domain" description="Response regulatory" evidence="9">
    <location>
        <begin position="9"/>
        <end position="126"/>
    </location>
</feature>
<dbReference type="SUPFAM" id="SSF55874">
    <property type="entry name" value="ATPase domain of HSP90 chaperone/DNA topoisomerase II/histidine kinase"/>
    <property type="match status" value="1"/>
</dbReference>
<dbReference type="InterPro" id="IPR003661">
    <property type="entry name" value="HisK_dim/P_dom"/>
</dbReference>
<dbReference type="InterPro" id="IPR003594">
    <property type="entry name" value="HATPase_dom"/>
</dbReference>
<evidence type="ECO:0000313" key="11">
    <source>
        <dbReference type="Proteomes" id="UP000306753"/>
    </source>
</evidence>
<dbReference type="SUPFAM" id="SSF47384">
    <property type="entry name" value="Homodimeric domain of signal transducing histidine kinase"/>
    <property type="match status" value="1"/>
</dbReference>
<keyword evidence="7" id="KW-0175">Coiled coil</keyword>
<dbReference type="PROSITE" id="PS50109">
    <property type="entry name" value="HIS_KIN"/>
    <property type="match status" value="1"/>
</dbReference>
<comment type="caution">
    <text evidence="10">The sequence shown here is derived from an EMBL/GenBank/DDBJ whole genome shotgun (WGS) entry which is preliminary data.</text>
</comment>
<dbReference type="PRINTS" id="PR00344">
    <property type="entry name" value="BCTRLSENSOR"/>
</dbReference>
<evidence type="ECO:0000259" key="9">
    <source>
        <dbReference type="PROSITE" id="PS50110"/>
    </source>
</evidence>
<evidence type="ECO:0000256" key="6">
    <source>
        <dbReference type="PROSITE-ProRule" id="PRU00169"/>
    </source>
</evidence>
<evidence type="ECO:0000256" key="2">
    <source>
        <dbReference type="ARBA" id="ARBA00012438"/>
    </source>
</evidence>
<dbReference type="GO" id="GO:0000155">
    <property type="term" value="F:phosphorelay sensor kinase activity"/>
    <property type="evidence" value="ECO:0007669"/>
    <property type="project" value="InterPro"/>
</dbReference>
<keyword evidence="5 10" id="KW-0418">Kinase</keyword>